<accession>A0A9P8IK37</accession>
<dbReference type="Pfam" id="PF13650">
    <property type="entry name" value="Asp_protease_2"/>
    <property type="match status" value="1"/>
</dbReference>
<evidence type="ECO:0000256" key="1">
    <source>
        <dbReference type="SAM" id="MobiDB-lite"/>
    </source>
</evidence>
<gene>
    <name evidence="2" type="ORF">GP486_006458</name>
</gene>
<proteinExistence type="predicted"/>
<feature type="compositionally biased region" description="Pro residues" evidence="1">
    <location>
        <begin position="509"/>
        <end position="522"/>
    </location>
</feature>
<evidence type="ECO:0000313" key="3">
    <source>
        <dbReference type="Proteomes" id="UP000750711"/>
    </source>
</evidence>
<dbReference type="Gene3D" id="2.40.70.10">
    <property type="entry name" value="Acid Proteases"/>
    <property type="match status" value="2"/>
</dbReference>
<evidence type="ECO:0000313" key="2">
    <source>
        <dbReference type="EMBL" id="KAH0553472.1"/>
    </source>
</evidence>
<dbReference type="CDD" id="cd00303">
    <property type="entry name" value="retropepsin_like"/>
    <property type="match status" value="2"/>
</dbReference>
<sequence>MKEPQRQDDIRPGDVLLPVLSEPAIRVSPPPLGGSGRLTSVANPTQSHGEQVFAEENPYLVLQPETRPISQEQLIAEVKSIYAGLVMVEAKCADVDNNQARDMQEAEPGKQPKLDNKQWQALIALHRMLLREHHDFFLASQHPSASPALRRLASKYAMPARMWRHGIHSFPELLRHPLPDSPERMPGKTYLPISLNGIWVDAIPDTGSSRNVISGNFARANCLPIHRTPAGYTRTFRFANRNLKRSAGRCLLDWKFADEPYNTYSSWFEVLEGLPHDVVIGSPLLRETETMSKNAHRLRRHQKPSCLSNFFSVNSIGLSQQRLIATLNGSRVSTLPDTGSERNIISESYAWAHGLQIHNEPRNRVWLVFADGSVRQTVGQVEAYLGLDDNPFHDFPVTFDVLRDCAYDVIIGDEILYEKEVFSQYGDCLEDTWTECDYDEFSLVGLAIFEGCFSNKHRAVHEDPQTEWTLKATIEAERRIEIERTLGLDRTTPAWRRELRRRARWELHNPPPASLPLPPRPVAQPSHPSSAPITRLTVAVPPRARRRPQDSG</sequence>
<feature type="region of interest" description="Disordered" evidence="1">
    <location>
        <begin position="508"/>
        <end position="552"/>
    </location>
</feature>
<reference evidence="2" key="1">
    <citation type="submission" date="2021-03" db="EMBL/GenBank/DDBJ databases">
        <title>Comparative genomics and phylogenomic investigation of the class Geoglossomycetes provide insights into ecological specialization and systematics.</title>
        <authorList>
            <person name="Melie T."/>
            <person name="Pirro S."/>
            <person name="Miller A.N."/>
            <person name="Quandt A."/>
        </authorList>
    </citation>
    <scope>NUCLEOTIDE SEQUENCE</scope>
    <source>
        <strain evidence="2">CAQ_001_2017</strain>
    </source>
</reference>
<protein>
    <submittedName>
        <fullName evidence="2">Uncharacterized protein</fullName>
    </submittedName>
</protein>
<dbReference type="EMBL" id="JAGHQM010001460">
    <property type="protein sequence ID" value="KAH0553472.1"/>
    <property type="molecule type" value="Genomic_DNA"/>
</dbReference>
<comment type="caution">
    <text evidence="2">The sequence shown here is derived from an EMBL/GenBank/DDBJ whole genome shotgun (WGS) entry which is preliminary data.</text>
</comment>
<organism evidence="2 3">
    <name type="scientific">Trichoglossum hirsutum</name>
    <dbReference type="NCBI Taxonomy" id="265104"/>
    <lineage>
        <taxon>Eukaryota</taxon>
        <taxon>Fungi</taxon>
        <taxon>Dikarya</taxon>
        <taxon>Ascomycota</taxon>
        <taxon>Pezizomycotina</taxon>
        <taxon>Geoglossomycetes</taxon>
        <taxon>Geoglossales</taxon>
        <taxon>Geoglossaceae</taxon>
        <taxon>Trichoglossum</taxon>
    </lineage>
</organism>
<keyword evidence="3" id="KW-1185">Reference proteome</keyword>
<dbReference type="AlphaFoldDB" id="A0A9P8IK37"/>
<dbReference type="Proteomes" id="UP000750711">
    <property type="component" value="Unassembled WGS sequence"/>
</dbReference>
<dbReference type="InterPro" id="IPR011990">
    <property type="entry name" value="TPR-like_helical_dom_sf"/>
</dbReference>
<dbReference type="SUPFAM" id="SSF50630">
    <property type="entry name" value="Acid proteases"/>
    <property type="match status" value="1"/>
</dbReference>
<dbReference type="SUPFAM" id="SSF48452">
    <property type="entry name" value="TPR-like"/>
    <property type="match status" value="1"/>
</dbReference>
<dbReference type="InterPro" id="IPR021109">
    <property type="entry name" value="Peptidase_aspartic_dom_sf"/>
</dbReference>
<name>A0A9P8IK37_9PEZI</name>